<keyword evidence="2 4" id="KW-0238">DNA-binding</keyword>
<keyword evidence="7" id="KW-1185">Reference proteome</keyword>
<dbReference type="Pfam" id="PF00440">
    <property type="entry name" value="TetR_N"/>
    <property type="match status" value="1"/>
</dbReference>
<dbReference type="Gene3D" id="1.10.357.10">
    <property type="entry name" value="Tetracycline Repressor, domain 2"/>
    <property type="match status" value="1"/>
</dbReference>
<protein>
    <submittedName>
        <fullName evidence="6">AcrR family transcriptional regulator</fullName>
    </submittedName>
</protein>
<proteinExistence type="predicted"/>
<dbReference type="InterPro" id="IPR050109">
    <property type="entry name" value="HTH-type_TetR-like_transc_reg"/>
</dbReference>
<dbReference type="SUPFAM" id="SSF48498">
    <property type="entry name" value="Tetracyclin repressor-like, C-terminal domain"/>
    <property type="match status" value="1"/>
</dbReference>
<dbReference type="Proteomes" id="UP000638648">
    <property type="component" value="Unassembled WGS sequence"/>
</dbReference>
<dbReference type="Gene3D" id="1.10.10.60">
    <property type="entry name" value="Homeodomain-like"/>
    <property type="match status" value="1"/>
</dbReference>
<sequence>MASDEVIWLRPEGGGVGRPAQRSRAEITAAALALADRDGLDAVSMRRVAAELGTGAGSLYRYVTSRDDLLDLMGDSAAADYELPAPTGDPLADLVQLGLRAREVHRRHPWLTELVATRPVLGPAGVEVLEWVLSVLAEHPADDQTKLEAFAVLTLVVVSFARAEQTAHVAGVNRYLAHVVEAGTHPHIAALNLDAAGTGEDRFADILERVLRGLLEPARVASHRADGTT</sequence>
<gene>
    <name evidence="6" type="ORF">HEB94_000052</name>
</gene>
<feature type="domain" description="HTH tetR-type" evidence="5">
    <location>
        <begin position="21"/>
        <end position="81"/>
    </location>
</feature>
<dbReference type="InterPro" id="IPR009057">
    <property type="entry name" value="Homeodomain-like_sf"/>
</dbReference>
<evidence type="ECO:0000256" key="4">
    <source>
        <dbReference type="PROSITE-ProRule" id="PRU00335"/>
    </source>
</evidence>
<dbReference type="InterPro" id="IPR036271">
    <property type="entry name" value="Tet_transcr_reg_TetR-rel_C_sf"/>
</dbReference>
<evidence type="ECO:0000259" key="5">
    <source>
        <dbReference type="PROSITE" id="PS50977"/>
    </source>
</evidence>
<dbReference type="Pfam" id="PF02909">
    <property type="entry name" value="TetR_C_1"/>
    <property type="match status" value="1"/>
</dbReference>
<dbReference type="GO" id="GO:0003700">
    <property type="term" value="F:DNA-binding transcription factor activity"/>
    <property type="evidence" value="ECO:0007669"/>
    <property type="project" value="TreeGrafter"/>
</dbReference>
<dbReference type="InterPro" id="IPR004111">
    <property type="entry name" value="Repressor_TetR_C"/>
</dbReference>
<dbReference type="InterPro" id="IPR001647">
    <property type="entry name" value="HTH_TetR"/>
</dbReference>
<dbReference type="PROSITE" id="PS50977">
    <property type="entry name" value="HTH_TETR_2"/>
    <property type="match status" value="1"/>
</dbReference>
<keyword evidence="1" id="KW-0805">Transcription regulation</keyword>
<organism evidence="6 7">
    <name type="scientific">Actinopolymorpha pittospori</name>
    <dbReference type="NCBI Taxonomy" id="648752"/>
    <lineage>
        <taxon>Bacteria</taxon>
        <taxon>Bacillati</taxon>
        <taxon>Actinomycetota</taxon>
        <taxon>Actinomycetes</taxon>
        <taxon>Propionibacteriales</taxon>
        <taxon>Actinopolymorphaceae</taxon>
        <taxon>Actinopolymorpha</taxon>
    </lineage>
</organism>
<dbReference type="EMBL" id="JADBEM010000001">
    <property type="protein sequence ID" value="MBE1603204.1"/>
    <property type="molecule type" value="Genomic_DNA"/>
</dbReference>
<dbReference type="PANTHER" id="PTHR30055:SF151">
    <property type="entry name" value="TRANSCRIPTIONAL REGULATORY PROTEIN"/>
    <property type="match status" value="1"/>
</dbReference>
<accession>A0A927MME7</accession>
<reference evidence="6" key="1">
    <citation type="submission" date="2020-10" db="EMBL/GenBank/DDBJ databases">
        <title>Sequencing the genomes of 1000 actinobacteria strains.</title>
        <authorList>
            <person name="Klenk H.-P."/>
        </authorList>
    </citation>
    <scope>NUCLEOTIDE SEQUENCE</scope>
    <source>
        <strain evidence="6">DSM 45354</strain>
    </source>
</reference>
<comment type="caution">
    <text evidence="6">The sequence shown here is derived from an EMBL/GenBank/DDBJ whole genome shotgun (WGS) entry which is preliminary data.</text>
</comment>
<name>A0A927MME7_9ACTN</name>
<dbReference type="AlphaFoldDB" id="A0A927MME7"/>
<feature type="DNA-binding region" description="H-T-H motif" evidence="4">
    <location>
        <begin position="44"/>
        <end position="63"/>
    </location>
</feature>
<evidence type="ECO:0000313" key="6">
    <source>
        <dbReference type="EMBL" id="MBE1603204.1"/>
    </source>
</evidence>
<evidence type="ECO:0000256" key="1">
    <source>
        <dbReference type="ARBA" id="ARBA00023015"/>
    </source>
</evidence>
<dbReference type="SUPFAM" id="SSF46689">
    <property type="entry name" value="Homeodomain-like"/>
    <property type="match status" value="1"/>
</dbReference>
<dbReference type="RefSeq" id="WP_192748085.1">
    <property type="nucleotide sequence ID" value="NZ_BAABJL010000055.1"/>
</dbReference>
<evidence type="ECO:0000256" key="2">
    <source>
        <dbReference type="ARBA" id="ARBA00023125"/>
    </source>
</evidence>
<evidence type="ECO:0000313" key="7">
    <source>
        <dbReference type="Proteomes" id="UP000638648"/>
    </source>
</evidence>
<dbReference type="GO" id="GO:0045892">
    <property type="term" value="P:negative regulation of DNA-templated transcription"/>
    <property type="evidence" value="ECO:0007669"/>
    <property type="project" value="InterPro"/>
</dbReference>
<dbReference type="GO" id="GO:0000976">
    <property type="term" value="F:transcription cis-regulatory region binding"/>
    <property type="evidence" value="ECO:0007669"/>
    <property type="project" value="TreeGrafter"/>
</dbReference>
<dbReference type="PANTHER" id="PTHR30055">
    <property type="entry name" value="HTH-TYPE TRANSCRIPTIONAL REGULATOR RUTR"/>
    <property type="match status" value="1"/>
</dbReference>
<keyword evidence="3" id="KW-0804">Transcription</keyword>
<evidence type="ECO:0000256" key="3">
    <source>
        <dbReference type="ARBA" id="ARBA00023163"/>
    </source>
</evidence>